<keyword evidence="4 5" id="KW-0472">Membrane</keyword>
<evidence type="ECO:0000313" key="8">
    <source>
        <dbReference type="Proteomes" id="UP000287144"/>
    </source>
</evidence>
<dbReference type="GO" id="GO:0035838">
    <property type="term" value="C:growing cell tip"/>
    <property type="evidence" value="ECO:0007669"/>
    <property type="project" value="TreeGrafter"/>
</dbReference>
<sequence>MLRPATPLSILLFAAFALLLLAVLSTPVIEVIPLSDFGGIKYGVFGYCESGKGCSNIGIGYDTEKLVGDDTQAFDLPSGVRNTLSAILVVHPVAALITLILFIMAAVSHLHSPSHSTRFLLILFIFLFLDFLICLFGVLD</sequence>
<dbReference type="PANTHER" id="PTHR28013:SF3">
    <property type="entry name" value="PROTEIN DCV1-RELATED"/>
    <property type="match status" value="1"/>
</dbReference>
<protein>
    <submittedName>
        <fullName evidence="7">pH-response regulator protein palI/prr-5</fullName>
    </submittedName>
</protein>
<gene>
    <name evidence="7" type="ORF">CEP52_007546</name>
</gene>
<keyword evidence="6" id="KW-0732">Signal</keyword>
<reference evidence="7 8" key="1">
    <citation type="submission" date="2017-06" db="EMBL/GenBank/DDBJ databases">
        <title>Comparative genomic analysis of Ambrosia Fusariam Clade fungi.</title>
        <authorList>
            <person name="Stajich J.E."/>
            <person name="Carrillo J."/>
            <person name="Kijimoto T."/>
            <person name="Eskalen A."/>
            <person name="O'Donnell K."/>
            <person name="Kasson M."/>
        </authorList>
    </citation>
    <scope>NUCLEOTIDE SEQUENCE [LARGE SCALE GENOMIC DNA]</scope>
    <source>
        <strain evidence="7 8">NRRL62579</strain>
    </source>
</reference>
<proteinExistence type="predicted"/>
<dbReference type="Pfam" id="PF06687">
    <property type="entry name" value="SUR7"/>
    <property type="match status" value="1"/>
</dbReference>
<comment type="caution">
    <text evidence="7">The sequence shown here is derived from an EMBL/GenBank/DDBJ whole genome shotgun (WGS) entry which is preliminary data.</text>
</comment>
<evidence type="ECO:0000256" key="3">
    <source>
        <dbReference type="ARBA" id="ARBA00022989"/>
    </source>
</evidence>
<comment type="subcellular location">
    <subcellularLocation>
        <location evidence="1">Membrane</location>
        <topology evidence="1">Multi-pass membrane protein</topology>
    </subcellularLocation>
</comment>
<organism evidence="7 8">
    <name type="scientific">Fusarium oligoseptatum</name>
    <dbReference type="NCBI Taxonomy" id="2604345"/>
    <lineage>
        <taxon>Eukaryota</taxon>
        <taxon>Fungi</taxon>
        <taxon>Dikarya</taxon>
        <taxon>Ascomycota</taxon>
        <taxon>Pezizomycotina</taxon>
        <taxon>Sordariomycetes</taxon>
        <taxon>Hypocreomycetidae</taxon>
        <taxon>Hypocreales</taxon>
        <taxon>Nectriaceae</taxon>
        <taxon>Fusarium</taxon>
        <taxon>Fusarium solani species complex</taxon>
    </lineage>
</organism>
<evidence type="ECO:0000256" key="1">
    <source>
        <dbReference type="ARBA" id="ARBA00004141"/>
    </source>
</evidence>
<dbReference type="AlphaFoldDB" id="A0A428TMF7"/>
<keyword evidence="2 5" id="KW-0812">Transmembrane</keyword>
<feature type="transmembrane region" description="Helical" evidence="5">
    <location>
        <begin position="119"/>
        <end position="139"/>
    </location>
</feature>
<name>A0A428TMF7_9HYPO</name>
<evidence type="ECO:0000256" key="2">
    <source>
        <dbReference type="ARBA" id="ARBA00022692"/>
    </source>
</evidence>
<feature type="transmembrane region" description="Helical" evidence="5">
    <location>
        <begin position="84"/>
        <end position="107"/>
    </location>
</feature>
<keyword evidence="8" id="KW-1185">Reference proteome</keyword>
<dbReference type="InterPro" id="IPR009571">
    <property type="entry name" value="SUR7/Rim9-like_fungi"/>
</dbReference>
<keyword evidence="3 5" id="KW-1133">Transmembrane helix</keyword>
<dbReference type="Proteomes" id="UP000287144">
    <property type="component" value="Unassembled WGS sequence"/>
</dbReference>
<accession>A0A428TMF7</accession>
<evidence type="ECO:0000313" key="7">
    <source>
        <dbReference type="EMBL" id="RSM03218.1"/>
    </source>
</evidence>
<dbReference type="GO" id="GO:0032153">
    <property type="term" value="C:cell division site"/>
    <property type="evidence" value="ECO:0007669"/>
    <property type="project" value="TreeGrafter"/>
</dbReference>
<dbReference type="STRING" id="1325735.A0A428TMF7"/>
<feature type="chain" id="PRO_5019587575" evidence="6">
    <location>
        <begin position="26"/>
        <end position="140"/>
    </location>
</feature>
<dbReference type="InterPro" id="IPR051380">
    <property type="entry name" value="pH-response_reg_palI/RIM9"/>
</dbReference>
<dbReference type="EMBL" id="NKCK01000069">
    <property type="protein sequence ID" value="RSM03218.1"/>
    <property type="molecule type" value="Genomic_DNA"/>
</dbReference>
<evidence type="ECO:0000256" key="5">
    <source>
        <dbReference type="SAM" id="Phobius"/>
    </source>
</evidence>
<feature type="signal peptide" evidence="6">
    <location>
        <begin position="1"/>
        <end position="25"/>
    </location>
</feature>
<dbReference type="GO" id="GO:0005886">
    <property type="term" value="C:plasma membrane"/>
    <property type="evidence" value="ECO:0007669"/>
    <property type="project" value="InterPro"/>
</dbReference>
<dbReference type="PANTHER" id="PTHR28013">
    <property type="entry name" value="PROTEIN DCV1-RELATED"/>
    <property type="match status" value="1"/>
</dbReference>
<evidence type="ECO:0000256" key="4">
    <source>
        <dbReference type="ARBA" id="ARBA00023136"/>
    </source>
</evidence>
<evidence type="ECO:0000256" key="6">
    <source>
        <dbReference type="SAM" id="SignalP"/>
    </source>
</evidence>